<evidence type="ECO:0000313" key="3">
    <source>
        <dbReference type="Proteomes" id="UP000480246"/>
    </source>
</evidence>
<dbReference type="AlphaFoldDB" id="A0A7C8GV91"/>
<dbReference type="Proteomes" id="UP000480246">
    <property type="component" value="Unassembled WGS sequence"/>
</dbReference>
<accession>A0A7C8GV91</accession>
<name>A0A7C8GV91_9BACI</name>
<dbReference type="InterPro" id="IPR000644">
    <property type="entry name" value="CBS_dom"/>
</dbReference>
<keyword evidence="3" id="KW-1185">Reference proteome</keyword>
<sequence length="243" mass="28063">MTNQLSERFEAAFNQIHDQLCQYAREVNNHVSFTEVLEKAKPHHKIIEVHYELLKQCNKLRNAMVHRKIRQDFYIAEPHQEVVEELENIAKTLAKTPFAIDFASKPVEFFDVETVMTKVLSVIQTKGYSQFPIYREHKCIGLLTEGAIVKWFASKLDMHASLSSHIVADILPFETESSIAFIQEKATIYDAQAIFHFFMEQGKKLEAIIITETGEDSDLPLGIISSWDLIRLKLRTYPILNHT</sequence>
<dbReference type="EMBL" id="WEID01000015">
    <property type="protein sequence ID" value="KAB8138869.1"/>
    <property type="molecule type" value="Genomic_DNA"/>
</dbReference>
<dbReference type="InterPro" id="IPR046342">
    <property type="entry name" value="CBS_dom_sf"/>
</dbReference>
<feature type="domain" description="CBS" evidence="1">
    <location>
        <begin position="101"/>
        <end position="153"/>
    </location>
</feature>
<gene>
    <name evidence="2" type="ORF">F9U64_04335</name>
</gene>
<proteinExistence type="predicted"/>
<protein>
    <submittedName>
        <fullName evidence="2">CBS domain-containing protein</fullName>
    </submittedName>
</protein>
<dbReference type="OrthoDB" id="49104at2"/>
<reference evidence="2 3" key="1">
    <citation type="submission" date="2019-10" db="EMBL/GenBank/DDBJ databases">
        <title>Gracilibacillus sp. nov. isolated from rice seeds.</title>
        <authorList>
            <person name="He S."/>
        </authorList>
    </citation>
    <scope>NUCLEOTIDE SEQUENCE [LARGE SCALE GENOMIC DNA]</scope>
    <source>
        <strain evidence="2 3">TD8</strain>
    </source>
</reference>
<dbReference type="SUPFAM" id="SSF54631">
    <property type="entry name" value="CBS-domain pair"/>
    <property type="match status" value="1"/>
</dbReference>
<dbReference type="Gene3D" id="3.10.580.10">
    <property type="entry name" value="CBS-domain"/>
    <property type="match status" value="1"/>
</dbReference>
<comment type="caution">
    <text evidence="2">The sequence shown here is derived from an EMBL/GenBank/DDBJ whole genome shotgun (WGS) entry which is preliminary data.</text>
</comment>
<evidence type="ECO:0000313" key="2">
    <source>
        <dbReference type="EMBL" id="KAB8138869.1"/>
    </source>
</evidence>
<organism evidence="2 3">
    <name type="scientific">Gracilibacillus oryzae</name>
    <dbReference type="NCBI Taxonomy" id="1672701"/>
    <lineage>
        <taxon>Bacteria</taxon>
        <taxon>Bacillati</taxon>
        <taxon>Bacillota</taxon>
        <taxon>Bacilli</taxon>
        <taxon>Bacillales</taxon>
        <taxon>Bacillaceae</taxon>
        <taxon>Gracilibacillus</taxon>
    </lineage>
</organism>
<evidence type="ECO:0000259" key="1">
    <source>
        <dbReference type="Pfam" id="PF00571"/>
    </source>
</evidence>
<dbReference type="Pfam" id="PF00571">
    <property type="entry name" value="CBS"/>
    <property type="match status" value="1"/>
</dbReference>